<dbReference type="InterPro" id="IPR027463">
    <property type="entry name" value="AcrB_DN_DC_subdom"/>
</dbReference>
<keyword evidence="1" id="KW-1133">Transmembrane helix</keyword>
<dbReference type="Gene3D" id="3.30.70.1320">
    <property type="entry name" value="Multidrug efflux transporter AcrB pore domain like"/>
    <property type="match status" value="1"/>
</dbReference>
<feature type="transmembrane region" description="Helical" evidence="1">
    <location>
        <begin position="463"/>
        <end position="490"/>
    </location>
</feature>
<dbReference type="SUPFAM" id="SSF82714">
    <property type="entry name" value="Multidrug efflux transporter AcrB TolC docking domain, DN and DC subdomains"/>
    <property type="match status" value="2"/>
</dbReference>
<dbReference type="KEGG" id="pxi:J5O05_15655"/>
<feature type="transmembrane region" description="Helical" evidence="1">
    <location>
        <begin position="983"/>
        <end position="1005"/>
    </location>
</feature>
<keyword evidence="1" id="KW-0812">Transmembrane</keyword>
<dbReference type="Gene3D" id="3.30.70.1440">
    <property type="entry name" value="Multidrug efflux transporter AcrB pore domain"/>
    <property type="match status" value="1"/>
</dbReference>
<dbReference type="Gene3D" id="1.20.1640.10">
    <property type="entry name" value="Multidrug efflux transporter AcrB transmembrane domain"/>
    <property type="match status" value="2"/>
</dbReference>
<dbReference type="Proteomes" id="UP000664904">
    <property type="component" value="Chromosome"/>
</dbReference>
<evidence type="ECO:0000313" key="2">
    <source>
        <dbReference type="EMBL" id="QTH71213.1"/>
    </source>
</evidence>
<dbReference type="RefSeq" id="WP_208842854.1">
    <property type="nucleotide sequence ID" value="NZ_CP072133.1"/>
</dbReference>
<organism evidence="2 3">
    <name type="scientific">Pseudoalteromonas xiamenensis</name>
    <dbReference type="NCBI Taxonomy" id="882626"/>
    <lineage>
        <taxon>Bacteria</taxon>
        <taxon>Pseudomonadati</taxon>
        <taxon>Pseudomonadota</taxon>
        <taxon>Gammaproteobacteria</taxon>
        <taxon>Alteromonadales</taxon>
        <taxon>Pseudoalteromonadaceae</taxon>
        <taxon>Pseudoalteromonas</taxon>
    </lineage>
</organism>
<dbReference type="SUPFAM" id="SSF82693">
    <property type="entry name" value="Multidrug efflux transporter AcrB pore domain, PN1, PN2, PC1 and PC2 subdomains"/>
    <property type="match status" value="3"/>
</dbReference>
<dbReference type="AlphaFoldDB" id="A0A975HKN5"/>
<dbReference type="GO" id="GO:0005886">
    <property type="term" value="C:plasma membrane"/>
    <property type="evidence" value="ECO:0007669"/>
    <property type="project" value="TreeGrafter"/>
</dbReference>
<dbReference type="PRINTS" id="PR00702">
    <property type="entry name" value="ACRIFLAVINRP"/>
</dbReference>
<feature type="transmembrane region" description="Helical" evidence="1">
    <location>
        <begin position="523"/>
        <end position="543"/>
    </location>
</feature>
<dbReference type="Gene3D" id="3.30.70.1430">
    <property type="entry name" value="Multidrug efflux transporter AcrB pore domain"/>
    <property type="match status" value="2"/>
</dbReference>
<feature type="transmembrane region" description="Helical" evidence="1">
    <location>
        <begin position="881"/>
        <end position="899"/>
    </location>
</feature>
<evidence type="ECO:0000313" key="3">
    <source>
        <dbReference type="Proteomes" id="UP000664904"/>
    </source>
</evidence>
<sequence>MNLACIAIKNRIVTLVLTVVMLVAGLMVFSSMSRLEDPEFTIKDALIVTSYPGASAEEVEQEVTELLEKTVQQLGELDKVVSKSEQGLSTITVTIKEQYNKETLPQVWNKLRQKVSDVQPYLPPGASTPLVMDDYGDVYSIFMVVTGDGYEYHELKRYVDKLQQQLLQVKGVGKITTFGERLEAIYIEFNRDRLAQLGLSPDMITQQLSSKGLVVDGGRAKLGAAYVNVAPTGGFDSVADFESLLISDGAEKQFYLRDIASVKRGYSDPQSAIIRFDGKSGIGLGVSTVSGGNVVDMGEAVLNRLAELEDARPIGIEFGYVSLQSEAVTEAISGFVISLVEAVVIVIAVLLLFMGMRAGMLIGFVLILTIAGSFIFLEPMGVALERISLGALIIALGMLVDNAIVVVDGVLIRMQKGESARNAAPKVVSQSAWPLLAPTLIAILAFAAIGTSNDATGEYCRSLFQVVMVSLLLSWVTAVTVTPLLCVLFLKPPVQNDAHRDPYGGAFYSGYRAFLTLCIRHRYLSSASVTVIFALSLWGFSFVEQSFFPSSTRPQFMVDMWLPQGTHIDKTHENTKEIERYLKQQTHVTHVTSTIGEGGLRFLLTYQPQLSNSSYAQFLVSVDDYTALSELMPQVEQQLSQRYPDALIYTAPFELGTGTVGKIQARLSGEDIGQLRKSAQEVIAIFNEDSNTKAVRTDWRQKVKVVKAILSEEQANLNGISRAMVAQTIRESFEGVTTGVFRDQNLLLPIIVRADEQFQADISNLENIQIWSPIAQKMIPLRQVVESFQTEFEDGIIYRRNRARTITIFADPTEGTANELLARLRPKVEALTLPKGYTLEWGGEFEDASKAEEGLSKTIPVFILAMILLTIIMFNSLKQTLVIWLCVPLAVIGVTAGLLATNQPFGFMALLGFLSLIGMLIKNAIVLVEEINLEQGEGKPLLPAIIDSGVSRLRPVAMAALTTALGMIPLIFDAFFVSMAITIIGGLVFATILTMVVLPILYALIFKAQSN</sequence>
<gene>
    <name evidence="2" type="ORF">J5O05_15655</name>
</gene>
<protein>
    <submittedName>
        <fullName evidence="2">Efflux RND transporter permease subunit</fullName>
    </submittedName>
</protein>
<evidence type="ECO:0000256" key="1">
    <source>
        <dbReference type="SAM" id="Phobius"/>
    </source>
</evidence>
<accession>A0A975HKN5</accession>
<proteinExistence type="predicted"/>
<feature type="transmembrane region" description="Helical" evidence="1">
    <location>
        <begin position="331"/>
        <end position="353"/>
    </location>
</feature>
<dbReference type="Gene3D" id="3.30.2090.10">
    <property type="entry name" value="Multidrug efflux transporter AcrB TolC docking domain, DN and DC subdomains"/>
    <property type="match status" value="2"/>
</dbReference>
<keyword evidence="1" id="KW-0472">Membrane</keyword>
<feature type="transmembrane region" description="Helical" evidence="1">
    <location>
        <begin position="956"/>
        <end position="977"/>
    </location>
</feature>
<dbReference type="PANTHER" id="PTHR32063:SF18">
    <property type="entry name" value="CATION EFFLUX SYSTEM PROTEIN"/>
    <property type="match status" value="1"/>
</dbReference>
<dbReference type="PANTHER" id="PTHR32063">
    <property type="match status" value="1"/>
</dbReference>
<dbReference type="EMBL" id="CP072133">
    <property type="protein sequence ID" value="QTH71213.1"/>
    <property type="molecule type" value="Genomic_DNA"/>
</dbReference>
<dbReference type="GO" id="GO:0042910">
    <property type="term" value="F:xenobiotic transmembrane transporter activity"/>
    <property type="evidence" value="ECO:0007669"/>
    <property type="project" value="TreeGrafter"/>
</dbReference>
<feature type="transmembrane region" description="Helical" evidence="1">
    <location>
        <begin position="360"/>
        <end position="377"/>
    </location>
</feature>
<name>A0A975HKN5_9GAMM</name>
<reference evidence="2" key="1">
    <citation type="submission" date="2021-03" db="EMBL/GenBank/DDBJ databases">
        <title>Complete Genome of Pseudoalteromonas xiamenensis STKMTI.2, a new potential marine bacterium producing anti-Vibrio compounds.</title>
        <authorList>
            <person name="Handayani D.P."/>
            <person name="Isnansetyo A."/>
            <person name="Istiqomah I."/>
            <person name="Jumina J."/>
        </authorList>
    </citation>
    <scope>NUCLEOTIDE SEQUENCE</scope>
    <source>
        <strain evidence="2">STKMTI.2</strain>
    </source>
</reference>
<feature type="transmembrane region" description="Helical" evidence="1">
    <location>
        <begin position="905"/>
        <end position="925"/>
    </location>
</feature>
<feature type="transmembrane region" description="Helical" evidence="1">
    <location>
        <begin position="12"/>
        <end position="32"/>
    </location>
</feature>
<feature type="transmembrane region" description="Helical" evidence="1">
    <location>
        <begin position="432"/>
        <end position="451"/>
    </location>
</feature>
<dbReference type="SUPFAM" id="SSF82866">
    <property type="entry name" value="Multidrug efflux transporter AcrB transmembrane domain"/>
    <property type="match status" value="2"/>
</dbReference>
<dbReference type="Pfam" id="PF00873">
    <property type="entry name" value="ACR_tran"/>
    <property type="match status" value="1"/>
</dbReference>
<feature type="transmembrane region" description="Helical" evidence="1">
    <location>
        <begin position="858"/>
        <end position="874"/>
    </location>
</feature>
<dbReference type="InterPro" id="IPR001036">
    <property type="entry name" value="Acrflvin-R"/>
</dbReference>
<feature type="transmembrane region" description="Helical" evidence="1">
    <location>
        <begin position="389"/>
        <end position="411"/>
    </location>
</feature>
<keyword evidence="3" id="KW-1185">Reference proteome</keyword>